<dbReference type="CDD" id="cd06135">
    <property type="entry name" value="Orn"/>
    <property type="match status" value="1"/>
</dbReference>
<evidence type="ECO:0000256" key="2">
    <source>
        <dbReference type="ARBA" id="ARBA00022722"/>
    </source>
</evidence>
<dbReference type="PANTHER" id="PTHR11046">
    <property type="entry name" value="OLIGORIBONUCLEASE, MITOCHONDRIAL"/>
    <property type="match status" value="1"/>
</dbReference>
<proteinExistence type="inferred from homology"/>
<dbReference type="SUPFAM" id="SSF53098">
    <property type="entry name" value="Ribonuclease H-like"/>
    <property type="match status" value="1"/>
</dbReference>
<dbReference type="PANTHER" id="PTHR11046:SF0">
    <property type="entry name" value="OLIGORIBONUCLEASE, MITOCHONDRIAL"/>
    <property type="match status" value="1"/>
</dbReference>
<evidence type="ECO:0000256" key="1">
    <source>
        <dbReference type="ARBA" id="ARBA00009921"/>
    </source>
</evidence>
<dbReference type="GO" id="GO:0000175">
    <property type="term" value="F:3'-5'-RNA exonuclease activity"/>
    <property type="evidence" value="ECO:0007669"/>
    <property type="project" value="InterPro"/>
</dbReference>
<dbReference type="SMART" id="SM00479">
    <property type="entry name" value="EXOIII"/>
    <property type="match status" value="1"/>
</dbReference>
<dbReference type="InterPro" id="IPR013520">
    <property type="entry name" value="Ribonucl_H"/>
</dbReference>
<organism evidence="6">
    <name type="scientific">Sesamum radiatum</name>
    <name type="common">Black benniseed</name>
    <dbReference type="NCBI Taxonomy" id="300843"/>
    <lineage>
        <taxon>Eukaryota</taxon>
        <taxon>Viridiplantae</taxon>
        <taxon>Streptophyta</taxon>
        <taxon>Embryophyta</taxon>
        <taxon>Tracheophyta</taxon>
        <taxon>Spermatophyta</taxon>
        <taxon>Magnoliopsida</taxon>
        <taxon>eudicotyledons</taxon>
        <taxon>Gunneridae</taxon>
        <taxon>Pentapetalae</taxon>
        <taxon>asterids</taxon>
        <taxon>lamiids</taxon>
        <taxon>Lamiales</taxon>
        <taxon>Pedaliaceae</taxon>
        <taxon>Sesamum</taxon>
    </lineage>
</organism>
<dbReference type="InterPro" id="IPR036397">
    <property type="entry name" value="RNaseH_sf"/>
</dbReference>
<reference evidence="6" key="1">
    <citation type="submission" date="2020-06" db="EMBL/GenBank/DDBJ databases">
        <authorList>
            <person name="Li T."/>
            <person name="Hu X."/>
            <person name="Zhang T."/>
            <person name="Song X."/>
            <person name="Zhang H."/>
            <person name="Dai N."/>
            <person name="Sheng W."/>
            <person name="Hou X."/>
            <person name="Wei L."/>
        </authorList>
    </citation>
    <scope>NUCLEOTIDE SEQUENCE</scope>
    <source>
        <strain evidence="6">G02</strain>
        <tissue evidence="6">Leaf</tissue>
    </source>
</reference>
<dbReference type="Gene3D" id="3.30.420.10">
    <property type="entry name" value="Ribonuclease H-like superfamily/Ribonuclease H"/>
    <property type="match status" value="1"/>
</dbReference>
<dbReference type="NCBIfam" id="NF003765">
    <property type="entry name" value="PRK05359.1"/>
    <property type="match status" value="1"/>
</dbReference>
<dbReference type="EMBL" id="JACGWJ010000002">
    <property type="protein sequence ID" value="KAL0435179.1"/>
    <property type="molecule type" value="Genomic_DNA"/>
</dbReference>
<evidence type="ECO:0000256" key="3">
    <source>
        <dbReference type="ARBA" id="ARBA00022801"/>
    </source>
</evidence>
<dbReference type="Pfam" id="PF00929">
    <property type="entry name" value="RNase_T"/>
    <property type="match status" value="1"/>
</dbReference>
<dbReference type="GO" id="GO:0005739">
    <property type="term" value="C:mitochondrion"/>
    <property type="evidence" value="ECO:0007669"/>
    <property type="project" value="TreeGrafter"/>
</dbReference>
<evidence type="ECO:0000259" key="5">
    <source>
        <dbReference type="SMART" id="SM00479"/>
    </source>
</evidence>
<dbReference type="AlphaFoldDB" id="A0AAW2W1P8"/>
<comment type="caution">
    <text evidence="6">The sequence shown here is derived from an EMBL/GenBank/DDBJ whole genome shotgun (WGS) entry which is preliminary data.</text>
</comment>
<dbReference type="InterPro" id="IPR022894">
    <property type="entry name" value="Oligoribonuclease"/>
</dbReference>
<evidence type="ECO:0000313" key="6">
    <source>
        <dbReference type="EMBL" id="KAL0435179.1"/>
    </source>
</evidence>
<keyword evidence="3" id="KW-0378">Hydrolase</keyword>
<accession>A0AAW2W1P8</accession>
<dbReference type="InterPro" id="IPR012337">
    <property type="entry name" value="RNaseH-like_sf"/>
</dbReference>
<sequence>MDQLSNSFSLLEFDAGDAKGQSSIATTAADSSERRVDQNLYTVLYPVEISPTFTFVLHYHADGSTLALPFVYTATKVQLDGADSDKGIEDGVEDGTWSRNENGMKKPWNRYRFSCNREVSKKILGAFLELDRLDNGDPACRMKKEKLLDIATSSAGYWLLVLAGIFVSTSGLSYCLNIEIDRILEIACVITDGNLTKSIEGPDLVIHQTKECLDKMGEWCQEHHSESGLTEKVLQSTISEREAEKQVIEFVKRHVGTYTPLIAGNSVYMDLLFLRKYMPELAALFSHVLVDVSSIKALCLRWYPREKRKAPQKENKHRAMDDIKESIAELKFYKENIFKPSKSKK</sequence>
<protein>
    <submittedName>
        <fullName evidence="6">Oligoribonuclease</fullName>
    </submittedName>
</protein>
<keyword evidence="4" id="KW-0269">Exonuclease</keyword>
<keyword evidence="2" id="KW-0540">Nuclease</keyword>
<name>A0AAW2W1P8_SESRA</name>
<gene>
    <name evidence="6" type="ORF">Sradi_0225800</name>
</gene>
<reference evidence="6" key="2">
    <citation type="journal article" date="2024" name="Plant">
        <title>Genomic evolution and insights into agronomic trait innovations of Sesamum species.</title>
        <authorList>
            <person name="Miao H."/>
            <person name="Wang L."/>
            <person name="Qu L."/>
            <person name="Liu H."/>
            <person name="Sun Y."/>
            <person name="Le M."/>
            <person name="Wang Q."/>
            <person name="Wei S."/>
            <person name="Zheng Y."/>
            <person name="Lin W."/>
            <person name="Duan Y."/>
            <person name="Cao H."/>
            <person name="Xiong S."/>
            <person name="Wang X."/>
            <person name="Wei L."/>
            <person name="Li C."/>
            <person name="Ma Q."/>
            <person name="Ju M."/>
            <person name="Zhao R."/>
            <person name="Li G."/>
            <person name="Mu C."/>
            <person name="Tian Q."/>
            <person name="Mei H."/>
            <person name="Zhang T."/>
            <person name="Gao T."/>
            <person name="Zhang H."/>
        </authorList>
    </citation>
    <scope>NUCLEOTIDE SEQUENCE</scope>
    <source>
        <strain evidence="6">G02</strain>
    </source>
</reference>
<comment type="similarity">
    <text evidence="1">Belongs to the oligoribonuclease family.</text>
</comment>
<feature type="domain" description="Exonuclease" evidence="5">
    <location>
        <begin position="175"/>
        <end position="339"/>
    </location>
</feature>
<dbReference type="GO" id="GO:0003676">
    <property type="term" value="F:nucleic acid binding"/>
    <property type="evidence" value="ECO:0007669"/>
    <property type="project" value="InterPro"/>
</dbReference>
<evidence type="ECO:0000256" key="4">
    <source>
        <dbReference type="ARBA" id="ARBA00022839"/>
    </source>
</evidence>
<dbReference type="FunFam" id="3.30.420.10:FF:000003">
    <property type="entry name" value="Oligoribonuclease"/>
    <property type="match status" value="1"/>
</dbReference>